<name>A0A1N7E1V4_9EURY</name>
<sequence>MNIPEDWTADTVRANGVELQYYRTGDGPPLVMAHGFYDNGRCWEPLAEDLSNDYELVMYDARGHGRSDAPESGYAIEDRVADLVGVVEGLSLENPLLLGHSMGGSTVAWTAATHPDFPRAIVLEDPVGMLEIPDRTPDEWETVVHDNLERWGNKSVAELTDEYADERPKLARRIAVARNECSPQIAKIPREGYPRSTAAFEKIGCPTLVLRGDVDPEKRVADLDTADELADGRLVHVAGAGHCVFRDRYDAAYRELRTFLQRI</sequence>
<dbReference type="InterPro" id="IPR050266">
    <property type="entry name" value="AB_hydrolase_sf"/>
</dbReference>
<dbReference type="PANTHER" id="PTHR43798">
    <property type="entry name" value="MONOACYLGLYCEROL LIPASE"/>
    <property type="match status" value="1"/>
</dbReference>
<accession>A0A1N7E1V4</accession>
<keyword evidence="1" id="KW-0378">Hydrolase</keyword>
<evidence type="ECO:0000256" key="1">
    <source>
        <dbReference type="ARBA" id="ARBA00022801"/>
    </source>
</evidence>
<evidence type="ECO:0000313" key="3">
    <source>
        <dbReference type="EMBL" id="SIR82069.1"/>
    </source>
</evidence>
<dbReference type="EMBL" id="FTNO01000005">
    <property type="protein sequence ID" value="SIR82069.1"/>
    <property type="molecule type" value="Genomic_DNA"/>
</dbReference>
<feature type="domain" description="AB hydrolase-1" evidence="2">
    <location>
        <begin position="30"/>
        <end position="251"/>
    </location>
</feature>
<dbReference type="SUPFAM" id="SSF53474">
    <property type="entry name" value="alpha/beta-Hydrolases"/>
    <property type="match status" value="1"/>
</dbReference>
<dbReference type="Proteomes" id="UP000186914">
    <property type="component" value="Unassembled WGS sequence"/>
</dbReference>
<dbReference type="Pfam" id="PF12697">
    <property type="entry name" value="Abhydrolase_6"/>
    <property type="match status" value="1"/>
</dbReference>
<evidence type="ECO:0000313" key="4">
    <source>
        <dbReference type="Proteomes" id="UP000186914"/>
    </source>
</evidence>
<dbReference type="AlphaFoldDB" id="A0A1N7E1V4"/>
<dbReference type="PRINTS" id="PR00111">
    <property type="entry name" value="ABHYDROLASE"/>
</dbReference>
<dbReference type="InterPro" id="IPR029058">
    <property type="entry name" value="AB_hydrolase_fold"/>
</dbReference>
<dbReference type="Gene3D" id="3.40.50.1820">
    <property type="entry name" value="alpha/beta hydrolase"/>
    <property type="match status" value="1"/>
</dbReference>
<dbReference type="GO" id="GO:0016020">
    <property type="term" value="C:membrane"/>
    <property type="evidence" value="ECO:0007669"/>
    <property type="project" value="TreeGrafter"/>
</dbReference>
<reference evidence="4" key="1">
    <citation type="submission" date="2017-01" db="EMBL/GenBank/DDBJ databases">
        <authorList>
            <person name="Varghese N."/>
            <person name="Submissions S."/>
        </authorList>
    </citation>
    <scope>NUCLEOTIDE SEQUENCE [LARGE SCALE GENOMIC DNA]</scope>
    <source>
        <strain evidence="4">CGMCC 1.7737</strain>
    </source>
</reference>
<protein>
    <submittedName>
        <fullName evidence="3">Pimeloyl-ACP methyl ester carboxylesterase</fullName>
    </submittedName>
</protein>
<dbReference type="GO" id="GO:0016787">
    <property type="term" value="F:hydrolase activity"/>
    <property type="evidence" value="ECO:0007669"/>
    <property type="project" value="UniProtKB-KW"/>
</dbReference>
<dbReference type="PANTHER" id="PTHR43798:SF31">
    <property type="entry name" value="AB HYDROLASE SUPERFAMILY PROTEIN YCLE"/>
    <property type="match status" value="1"/>
</dbReference>
<dbReference type="RefSeq" id="WP_076431824.1">
    <property type="nucleotide sequence ID" value="NZ_FTNO01000005.1"/>
</dbReference>
<keyword evidence="4" id="KW-1185">Reference proteome</keyword>
<dbReference type="InterPro" id="IPR000073">
    <property type="entry name" value="AB_hydrolase_1"/>
</dbReference>
<gene>
    <name evidence="3" type="ORF">SAMN05421858_3952</name>
</gene>
<dbReference type="OrthoDB" id="248279at2157"/>
<proteinExistence type="predicted"/>
<evidence type="ECO:0000259" key="2">
    <source>
        <dbReference type="Pfam" id="PF12697"/>
    </source>
</evidence>
<organism evidence="3 4">
    <name type="scientific">Haladaptatus litoreus</name>
    <dbReference type="NCBI Taxonomy" id="553468"/>
    <lineage>
        <taxon>Archaea</taxon>
        <taxon>Methanobacteriati</taxon>
        <taxon>Methanobacteriota</taxon>
        <taxon>Stenosarchaea group</taxon>
        <taxon>Halobacteria</taxon>
        <taxon>Halobacteriales</taxon>
        <taxon>Haladaptataceae</taxon>
        <taxon>Haladaptatus</taxon>
    </lineage>
</organism>